<dbReference type="EMBL" id="JALGBH010000001">
    <property type="protein sequence ID" value="MCJ0742448.1"/>
    <property type="molecule type" value="Genomic_DNA"/>
</dbReference>
<dbReference type="InterPro" id="IPR006342">
    <property type="entry name" value="FkbM_mtfrase"/>
</dbReference>
<gene>
    <name evidence="2" type="ORF">MMF97_06985</name>
</gene>
<dbReference type="Gene3D" id="3.40.50.150">
    <property type="entry name" value="Vaccinia Virus protein VP39"/>
    <property type="match status" value="1"/>
</dbReference>
<dbReference type="PANTHER" id="PTHR34203:SF15">
    <property type="entry name" value="SLL1173 PROTEIN"/>
    <property type="match status" value="1"/>
</dbReference>
<dbReference type="InterPro" id="IPR052514">
    <property type="entry name" value="SAM-dependent_MTase"/>
</dbReference>
<keyword evidence="3" id="KW-1185">Reference proteome</keyword>
<sequence length="239" mass="27412">MDEGYYEEKNIALMRSLIKANTTVFDIGANIGLMSIPILASINSVKVISVEASPNSFPFLAKTHRLSDFQNRWTILNKAVFNYEGEISFKLTHKNNAAYESILDTKRCNFTDTIQVECTTLDKIWEDLDKQEVSFIKIDIEGADLPALQGAINCITHCKPVILMEWNKENIIPFQLKNTDLLSFIKKINYTLYTLPYFNKCEDITDLELFSNIYENFLLLPNKGDEIAGIDYKPRFLNV</sequence>
<keyword evidence="2" id="KW-0808">Transferase</keyword>
<evidence type="ECO:0000313" key="3">
    <source>
        <dbReference type="Proteomes" id="UP001165460"/>
    </source>
</evidence>
<accession>A0ABS9ZVW9</accession>
<dbReference type="NCBIfam" id="TIGR01444">
    <property type="entry name" value="fkbM_fam"/>
    <property type="match status" value="1"/>
</dbReference>
<dbReference type="PANTHER" id="PTHR34203">
    <property type="entry name" value="METHYLTRANSFERASE, FKBM FAMILY PROTEIN"/>
    <property type="match status" value="1"/>
</dbReference>
<organism evidence="2 3">
    <name type="scientific">Pedobacter montanisoli</name>
    <dbReference type="NCBI Taxonomy" id="2923277"/>
    <lineage>
        <taxon>Bacteria</taxon>
        <taxon>Pseudomonadati</taxon>
        <taxon>Bacteroidota</taxon>
        <taxon>Sphingobacteriia</taxon>
        <taxon>Sphingobacteriales</taxon>
        <taxon>Sphingobacteriaceae</taxon>
        <taxon>Pedobacter</taxon>
    </lineage>
</organism>
<name>A0ABS9ZVW9_9SPHI</name>
<dbReference type="GO" id="GO:0008168">
    <property type="term" value="F:methyltransferase activity"/>
    <property type="evidence" value="ECO:0007669"/>
    <property type="project" value="UniProtKB-KW"/>
</dbReference>
<proteinExistence type="predicted"/>
<dbReference type="InterPro" id="IPR029063">
    <property type="entry name" value="SAM-dependent_MTases_sf"/>
</dbReference>
<dbReference type="RefSeq" id="WP_243360890.1">
    <property type="nucleotide sequence ID" value="NZ_JALGBH010000001.1"/>
</dbReference>
<dbReference type="SUPFAM" id="SSF53335">
    <property type="entry name" value="S-adenosyl-L-methionine-dependent methyltransferases"/>
    <property type="match status" value="1"/>
</dbReference>
<comment type="caution">
    <text evidence="2">The sequence shown here is derived from an EMBL/GenBank/DDBJ whole genome shotgun (WGS) entry which is preliminary data.</text>
</comment>
<feature type="domain" description="Methyltransferase FkbM" evidence="1">
    <location>
        <begin position="26"/>
        <end position="190"/>
    </location>
</feature>
<protein>
    <submittedName>
        <fullName evidence="2">FkbM family methyltransferase</fullName>
    </submittedName>
</protein>
<dbReference type="Pfam" id="PF05050">
    <property type="entry name" value="Methyltransf_21"/>
    <property type="match status" value="1"/>
</dbReference>
<keyword evidence="2" id="KW-0489">Methyltransferase</keyword>
<reference evidence="2" key="1">
    <citation type="submission" date="2022-03" db="EMBL/GenBank/DDBJ databases">
        <authorList>
            <person name="Woo C.Y."/>
        </authorList>
    </citation>
    <scope>NUCLEOTIDE SEQUENCE</scope>
    <source>
        <strain evidence="2">CYS-01</strain>
    </source>
</reference>
<evidence type="ECO:0000259" key="1">
    <source>
        <dbReference type="Pfam" id="PF05050"/>
    </source>
</evidence>
<dbReference type="Proteomes" id="UP001165460">
    <property type="component" value="Unassembled WGS sequence"/>
</dbReference>
<evidence type="ECO:0000313" key="2">
    <source>
        <dbReference type="EMBL" id="MCJ0742448.1"/>
    </source>
</evidence>
<dbReference type="GO" id="GO:0032259">
    <property type="term" value="P:methylation"/>
    <property type="evidence" value="ECO:0007669"/>
    <property type="project" value="UniProtKB-KW"/>
</dbReference>